<dbReference type="InterPro" id="IPR015068">
    <property type="entry name" value="DUF1877"/>
</dbReference>
<sequence>MGMVLSFVRVTPKQLDQALEDPELAEELAEDEDAASCYLDKAWAGIQFLLDEAEVLVDIYEDGEALDEEATLFGWDPDQVAYAAEAFAEMPADKLAEFFDPKKMSEQEVYPQRHLWGADDRDYLVENYRQLAEFFKESTAKGAGLIRAFSF</sequence>
<protein>
    <recommendedName>
        <fullName evidence="3">DUF1877 domain-containing protein</fullName>
    </recommendedName>
</protein>
<dbReference type="SUPFAM" id="SSF111069">
    <property type="entry name" value="Hypothetical protein yfbM"/>
    <property type="match status" value="1"/>
</dbReference>
<proteinExistence type="predicted"/>
<dbReference type="InterPro" id="IPR035944">
    <property type="entry name" value="YfbM-like_sf"/>
</dbReference>
<dbReference type="STRING" id="211114.SAMN04489726_3159"/>
<dbReference type="EMBL" id="LT629701">
    <property type="protein sequence ID" value="SDM74099.1"/>
    <property type="molecule type" value="Genomic_DNA"/>
</dbReference>
<organism evidence="1 2">
    <name type="scientific">Allokutzneria albata</name>
    <name type="common">Kibdelosporangium albatum</name>
    <dbReference type="NCBI Taxonomy" id="211114"/>
    <lineage>
        <taxon>Bacteria</taxon>
        <taxon>Bacillati</taxon>
        <taxon>Actinomycetota</taxon>
        <taxon>Actinomycetes</taxon>
        <taxon>Pseudonocardiales</taxon>
        <taxon>Pseudonocardiaceae</taxon>
        <taxon>Allokutzneria</taxon>
    </lineage>
</organism>
<evidence type="ECO:0000313" key="2">
    <source>
        <dbReference type="Proteomes" id="UP000183376"/>
    </source>
</evidence>
<reference evidence="1 2" key="1">
    <citation type="submission" date="2016-10" db="EMBL/GenBank/DDBJ databases">
        <authorList>
            <person name="de Groot N.N."/>
        </authorList>
    </citation>
    <scope>NUCLEOTIDE SEQUENCE [LARGE SCALE GENOMIC DNA]</scope>
    <source>
        <strain evidence="1 2">DSM 44149</strain>
    </source>
</reference>
<dbReference type="AlphaFoldDB" id="A0A1G9VPJ4"/>
<dbReference type="Gene3D" id="3.40.1760.10">
    <property type="entry name" value="YfbM-like super family"/>
    <property type="match status" value="1"/>
</dbReference>
<dbReference type="eggNOG" id="ENOG50336J5">
    <property type="taxonomic scope" value="Bacteria"/>
</dbReference>
<dbReference type="Proteomes" id="UP000183376">
    <property type="component" value="Chromosome I"/>
</dbReference>
<evidence type="ECO:0008006" key="3">
    <source>
        <dbReference type="Google" id="ProtNLM"/>
    </source>
</evidence>
<dbReference type="OrthoDB" id="5354816at2"/>
<accession>A0A1G9VPJ4</accession>
<dbReference type="Pfam" id="PF08974">
    <property type="entry name" value="DUF1877"/>
    <property type="match status" value="1"/>
</dbReference>
<name>A0A1G9VPJ4_ALLAB</name>
<dbReference type="RefSeq" id="WP_043812764.1">
    <property type="nucleotide sequence ID" value="NZ_JOEF01000019.1"/>
</dbReference>
<evidence type="ECO:0000313" key="1">
    <source>
        <dbReference type="EMBL" id="SDM74099.1"/>
    </source>
</evidence>
<keyword evidence="2" id="KW-1185">Reference proteome</keyword>
<gene>
    <name evidence="1" type="ORF">SAMN04489726_3159</name>
</gene>